<protein>
    <recommendedName>
        <fullName evidence="6 9">1-acyl-sn-glycerol-3-phosphate acyltransferase</fullName>
        <ecNumber evidence="5 9">2.3.1.51</ecNumber>
    </recommendedName>
</protein>
<evidence type="ECO:0000256" key="6">
    <source>
        <dbReference type="ARBA" id="ARBA00016139"/>
    </source>
</evidence>
<dbReference type="SUPFAM" id="SSF69593">
    <property type="entry name" value="Glycerol-3-phosphate (1)-acyltransferase"/>
    <property type="match status" value="1"/>
</dbReference>
<evidence type="ECO:0000256" key="2">
    <source>
        <dbReference type="ARBA" id="ARBA00004728"/>
    </source>
</evidence>
<evidence type="ECO:0000256" key="1">
    <source>
        <dbReference type="ARBA" id="ARBA00001141"/>
    </source>
</evidence>
<dbReference type="GO" id="GO:0003841">
    <property type="term" value="F:1-acylglycerol-3-phosphate O-acyltransferase activity"/>
    <property type="evidence" value="ECO:0007669"/>
    <property type="project" value="UniProtKB-UniRule"/>
</dbReference>
<keyword evidence="7 9" id="KW-0808">Transferase</keyword>
<comment type="domain">
    <text evidence="9">The HXXXXD motif is essential for acyltransferase activity and may constitute the binding site for the phosphate moiety of the glycerol-3-phosphate.</text>
</comment>
<dbReference type="CDD" id="cd07989">
    <property type="entry name" value="LPLAT_AGPAT-like"/>
    <property type="match status" value="1"/>
</dbReference>
<evidence type="ECO:0000256" key="5">
    <source>
        <dbReference type="ARBA" id="ARBA00013211"/>
    </source>
</evidence>
<dbReference type="AlphaFoldDB" id="A0A7V5P173"/>
<dbReference type="NCBIfam" id="TIGR00530">
    <property type="entry name" value="AGP_acyltrn"/>
    <property type="match status" value="1"/>
</dbReference>
<dbReference type="InterPro" id="IPR002123">
    <property type="entry name" value="Plipid/glycerol_acylTrfase"/>
</dbReference>
<evidence type="ECO:0000259" key="11">
    <source>
        <dbReference type="SMART" id="SM00563"/>
    </source>
</evidence>
<dbReference type="EC" id="2.3.1.51" evidence="5 9"/>
<feature type="domain" description="Phospholipid/glycerol acyltransferase" evidence="11">
    <location>
        <begin position="74"/>
        <end position="188"/>
    </location>
</feature>
<comment type="pathway">
    <text evidence="2">Phospholipid metabolism; CDP-diacylglycerol biosynthesis; CDP-diacylglycerol from sn-glycerol 3-phosphate: step 2/3.</text>
</comment>
<evidence type="ECO:0000256" key="10">
    <source>
        <dbReference type="SAM" id="Phobius"/>
    </source>
</evidence>
<evidence type="ECO:0000256" key="3">
    <source>
        <dbReference type="ARBA" id="ARBA00005189"/>
    </source>
</evidence>
<comment type="pathway">
    <text evidence="3">Lipid metabolism.</text>
</comment>
<feature type="transmembrane region" description="Helical" evidence="10">
    <location>
        <begin position="12"/>
        <end position="34"/>
    </location>
</feature>
<dbReference type="GO" id="GO:0016020">
    <property type="term" value="C:membrane"/>
    <property type="evidence" value="ECO:0007669"/>
    <property type="project" value="InterPro"/>
</dbReference>
<organism evidence="12">
    <name type="scientific">Thermodesulfatator atlanticus</name>
    <dbReference type="NCBI Taxonomy" id="501497"/>
    <lineage>
        <taxon>Bacteria</taxon>
        <taxon>Pseudomonadati</taxon>
        <taxon>Thermodesulfobacteriota</taxon>
        <taxon>Thermodesulfobacteria</taxon>
        <taxon>Thermodesulfobacteriales</taxon>
        <taxon>Thermodesulfatatoraceae</taxon>
        <taxon>Thermodesulfatator</taxon>
    </lineage>
</organism>
<dbReference type="PANTHER" id="PTHR10434:SF11">
    <property type="entry name" value="1-ACYL-SN-GLYCEROL-3-PHOSPHATE ACYLTRANSFERASE"/>
    <property type="match status" value="1"/>
</dbReference>
<dbReference type="EMBL" id="DROK01000228">
    <property type="protein sequence ID" value="HHI97729.1"/>
    <property type="molecule type" value="Genomic_DNA"/>
</dbReference>
<proteinExistence type="inferred from homology"/>
<accession>A0A7V5P173</accession>
<evidence type="ECO:0000313" key="12">
    <source>
        <dbReference type="EMBL" id="HHI97729.1"/>
    </source>
</evidence>
<comment type="catalytic activity">
    <reaction evidence="1 9">
        <text>a 1-acyl-sn-glycero-3-phosphate + an acyl-CoA = a 1,2-diacyl-sn-glycero-3-phosphate + CoA</text>
        <dbReference type="Rhea" id="RHEA:19709"/>
        <dbReference type="ChEBI" id="CHEBI:57287"/>
        <dbReference type="ChEBI" id="CHEBI:57970"/>
        <dbReference type="ChEBI" id="CHEBI:58342"/>
        <dbReference type="ChEBI" id="CHEBI:58608"/>
        <dbReference type="EC" id="2.3.1.51"/>
    </reaction>
</comment>
<dbReference type="Pfam" id="PF01553">
    <property type="entry name" value="Acyltransferase"/>
    <property type="match status" value="1"/>
</dbReference>
<keyword evidence="9" id="KW-0444">Lipid biosynthesis</keyword>
<keyword evidence="9" id="KW-1208">Phospholipid metabolism</keyword>
<dbReference type="GO" id="GO:0006654">
    <property type="term" value="P:phosphatidic acid biosynthetic process"/>
    <property type="evidence" value="ECO:0007669"/>
    <property type="project" value="TreeGrafter"/>
</dbReference>
<keyword evidence="10" id="KW-0812">Transmembrane</keyword>
<keyword evidence="9" id="KW-0443">Lipid metabolism</keyword>
<name>A0A7V5P173_9BACT</name>
<sequence>MKKLEILGRNLLLYLFVLVSVPPFALLIFLLALFDRKGKINHQIGRFWLKIILAITGVKLEVRGLEHLDPKEAYIFAANHQSQFDIPVLEVALPYQIKWLAKKSLFRIPFFGWALKVIGYIPVDRENPRKGYESLLAAAEKIKAGFSVVIFPEGTRSPDGRLLPFKTGGFALAIKSQKPVVAVALCGTGKIMPKGKLYVRPGLVRVRLFPPIPTRGLSLKEKTQLAHLVRLRIEEGLRNACR</sequence>
<dbReference type="PANTHER" id="PTHR10434">
    <property type="entry name" value="1-ACYL-SN-GLYCEROL-3-PHOSPHATE ACYLTRANSFERASE"/>
    <property type="match status" value="1"/>
</dbReference>
<comment type="caution">
    <text evidence="12">The sequence shown here is derived from an EMBL/GenBank/DDBJ whole genome shotgun (WGS) entry which is preliminary data.</text>
</comment>
<keyword evidence="8 9" id="KW-0012">Acyltransferase</keyword>
<evidence type="ECO:0000256" key="9">
    <source>
        <dbReference type="RuleBase" id="RU361267"/>
    </source>
</evidence>
<keyword evidence="10" id="KW-0472">Membrane</keyword>
<dbReference type="InterPro" id="IPR004552">
    <property type="entry name" value="AGP_acyltrans"/>
</dbReference>
<dbReference type="SMART" id="SM00563">
    <property type="entry name" value="PlsC"/>
    <property type="match status" value="1"/>
</dbReference>
<evidence type="ECO:0000256" key="7">
    <source>
        <dbReference type="ARBA" id="ARBA00022679"/>
    </source>
</evidence>
<reference evidence="12" key="1">
    <citation type="journal article" date="2020" name="mSystems">
        <title>Genome- and Community-Level Interaction Insights into Carbon Utilization and Element Cycling Functions of Hydrothermarchaeota in Hydrothermal Sediment.</title>
        <authorList>
            <person name="Zhou Z."/>
            <person name="Liu Y."/>
            <person name="Xu W."/>
            <person name="Pan J."/>
            <person name="Luo Z.H."/>
            <person name="Li M."/>
        </authorList>
    </citation>
    <scope>NUCLEOTIDE SEQUENCE [LARGE SCALE GENOMIC DNA]</scope>
    <source>
        <strain evidence="12">HyVt-533</strain>
    </source>
</reference>
<keyword evidence="9" id="KW-0594">Phospholipid biosynthesis</keyword>
<keyword evidence="10" id="KW-1133">Transmembrane helix</keyword>
<evidence type="ECO:0000256" key="8">
    <source>
        <dbReference type="ARBA" id="ARBA00023315"/>
    </source>
</evidence>
<dbReference type="Proteomes" id="UP000886101">
    <property type="component" value="Unassembled WGS sequence"/>
</dbReference>
<comment type="similarity">
    <text evidence="4 9">Belongs to the 1-acyl-sn-glycerol-3-phosphate acyltransferase family.</text>
</comment>
<gene>
    <name evidence="12" type="ORF">ENJ96_07730</name>
</gene>
<evidence type="ECO:0000256" key="4">
    <source>
        <dbReference type="ARBA" id="ARBA00008655"/>
    </source>
</evidence>